<dbReference type="Proteomes" id="UP001600424">
    <property type="component" value="Unassembled WGS sequence"/>
</dbReference>
<protein>
    <submittedName>
        <fullName evidence="1">Uncharacterized protein</fullName>
    </submittedName>
</protein>
<reference evidence="1 2" key="1">
    <citation type="submission" date="2024-09" db="EMBL/GenBank/DDBJ databases">
        <title>The Natural Products Discovery Center: Release of the First 8490 Sequenced Strains for Exploring Actinobacteria Biosynthetic Diversity.</title>
        <authorList>
            <person name="Kalkreuter E."/>
            <person name="Kautsar S.A."/>
            <person name="Yang D."/>
            <person name="Bader C.D."/>
            <person name="Teijaro C.N."/>
            <person name="Fluegel L."/>
            <person name="Davis C.M."/>
            <person name="Simpson J.R."/>
            <person name="Lauterbach L."/>
            <person name="Steele A.D."/>
            <person name="Gui C."/>
            <person name="Meng S."/>
            <person name="Li G."/>
            <person name="Viehrig K."/>
            <person name="Ye F."/>
            <person name="Su P."/>
            <person name="Kiefer A.F."/>
            <person name="Nichols A."/>
            <person name="Cepeda A.J."/>
            <person name="Yan W."/>
            <person name="Fan B."/>
            <person name="Jiang Y."/>
            <person name="Adhikari A."/>
            <person name="Zheng C.-J."/>
            <person name="Schuster L."/>
            <person name="Cowan T.M."/>
            <person name="Smanski M.J."/>
            <person name="Chevrette M.G."/>
            <person name="De Carvalho L.P.S."/>
            <person name="Shen B."/>
        </authorList>
    </citation>
    <scope>NUCLEOTIDE SEQUENCE [LARGE SCALE GENOMIC DNA]</scope>
    <source>
        <strain evidence="1 2">NPDC056472</strain>
    </source>
</reference>
<organism evidence="1 2">
    <name type="scientific">Streptomyces wedmorensis</name>
    <dbReference type="NCBI Taxonomy" id="43759"/>
    <lineage>
        <taxon>Bacteria</taxon>
        <taxon>Bacillati</taxon>
        <taxon>Actinomycetota</taxon>
        <taxon>Actinomycetes</taxon>
        <taxon>Kitasatosporales</taxon>
        <taxon>Streptomycetaceae</taxon>
        <taxon>Streptomyces</taxon>
    </lineage>
</organism>
<keyword evidence="2" id="KW-1185">Reference proteome</keyword>
<evidence type="ECO:0000313" key="1">
    <source>
        <dbReference type="EMBL" id="MFE5979881.1"/>
    </source>
</evidence>
<gene>
    <name evidence="1" type="ORF">ACFQ63_09230</name>
</gene>
<name>A0ABW6IQI4_STRWE</name>
<evidence type="ECO:0000313" key="2">
    <source>
        <dbReference type="Proteomes" id="UP001600424"/>
    </source>
</evidence>
<dbReference type="RefSeq" id="WP_386249708.1">
    <property type="nucleotide sequence ID" value="NZ_JBHTRV010000005.1"/>
</dbReference>
<dbReference type="EMBL" id="JBHTRV010000005">
    <property type="protein sequence ID" value="MFE5979881.1"/>
    <property type="molecule type" value="Genomic_DNA"/>
</dbReference>
<proteinExistence type="predicted"/>
<comment type="caution">
    <text evidence="1">The sequence shown here is derived from an EMBL/GenBank/DDBJ whole genome shotgun (WGS) entry which is preliminary data.</text>
</comment>
<sequence>MSDDVAYPVFRSADRGEALRVARQLVEYGQESFSEVNVEVEAHTVEELKRLGGELPEAWVMCWDDRRAPDVPPPGLPDLTYPIRARELPEDLRGAEAYLPLTLSIEEEPVGSLEDGFVAAVGASPGAVNWESLEWPEVPEREFCGEYKHAEVTLVLNNDSRELDVPADTHVVLVHVRRRNGDGYEEERVQWLAERFGHGVIGPPQHV</sequence>
<accession>A0ABW6IQI4</accession>